<proteinExistence type="predicted"/>
<accession>A0A0G1C3Y3</accession>
<protein>
    <recommendedName>
        <fullName evidence="3">DNA recombination protein RmuC</fullName>
    </recommendedName>
</protein>
<evidence type="ECO:0000313" key="1">
    <source>
        <dbReference type="EMBL" id="KKS80375.1"/>
    </source>
</evidence>
<dbReference type="EMBL" id="LCEW01000008">
    <property type="protein sequence ID" value="KKS80375.1"/>
    <property type="molecule type" value="Genomic_DNA"/>
</dbReference>
<evidence type="ECO:0008006" key="3">
    <source>
        <dbReference type="Google" id="ProtNLM"/>
    </source>
</evidence>
<dbReference type="AlphaFoldDB" id="A0A0G1C3Y3"/>
<organism evidence="1 2">
    <name type="scientific">Candidatus Beckwithbacteria bacterium GW2011_GWA2_43_10</name>
    <dbReference type="NCBI Taxonomy" id="1618369"/>
    <lineage>
        <taxon>Bacteria</taxon>
        <taxon>Candidatus Beckwithiibacteriota</taxon>
    </lineage>
</organism>
<evidence type="ECO:0000313" key="2">
    <source>
        <dbReference type="Proteomes" id="UP000034213"/>
    </source>
</evidence>
<name>A0A0G1C3Y3_9BACT</name>
<gene>
    <name evidence="1" type="ORF">UV54_C0008G0010</name>
</gene>
<comment type="caution">
    <text evidence="1">The sequence shown here is derived from an EMBL/GenBank/DDBJ whole genome shotgun (WGS) entry which is preliminary data.</text>
</comment>
<dbReference type="STRING" id="1618369.UV54_C0008G0010"/>
<feature type="non-terminal residue" evidence="1">
    <location>
        <position position="1"/>
    </location>
</feature>
<reference evidence="1 2" key="1">
    <citation type="journal article" date="2015" name="Nature">
        <title>rRNA introns, odd ribosomes, and small enigmatic genomes across a large radiation of phyla.</title>
        <authorList>
            <person name="Brown C.T."/>
            <person name="Hug L.A."/>
            <person name="Thomas B.C."/>
            <person name="Sharon I."/>
            <person name="Castelle C.J."/>
            <person name="Singh A."/>
            <person name="Wilkins M.J."/>
            <person name="Williams K.H."/>
            <person name="Banfield J.F."/>
        </authorList>
    </citation>
    <scope>NUCLEOTIDE SEQUENCE [LARGE SCALE GENOMIC DNA]</scope>
</reference>
<dbReference type="Proteomes" id="UP000034213">
    <property type="component" value="Unassembled WGS sequence"/>
</dbReference>
<sequence length="49" mass="5468">IDEKLSTLGSHIGNAYNKFAEVSSSYNRIGQKLNSSQELIPDDETKKLK</sequence>